<dbReference type="InterPro" id="IPR041078">
    <property type="entry name" value="Plavaka"/>
</dbReference>
<dbReference type="Proteomes" id="UP000615446">
    <property type="component" value="Unassembled WGS sequence"/>
</dbReference>
<dbReference type="OrthoDB" id="2353497at2759"/>
<gene>
    <name evidence="1" type="ORF">RCL2_000440000</name>
</gene>
<dbReference type="EMBL" id="BLAL01000028">
    <property type="protein sequence ID" value="GES77013.1"/>
    <property type="molecule type" value="Genomic_DNA"/>
</dbReference>
<reference evidence="1" key="1">
    <citation type="submission" date="2019-10" db="EMBL/GenBank/DDBJ databases">
        <title>Conservation and host-specific expression of non-tandemly repeated heterogenous ribosome RNA gene in arbuscular mycorrhizal fungi.</title>
        <authorList>
            <person name="Maeda T."/>
            <person name="Kobayashi Y."/>
            <person name="Nakagawa T."/>
            <person name="Ezawa T."/>
            <person name="Yamaguchi K."/>
            <person name="Bino T."/>
            <person name="Nishimoto Y."/>
            <person name="Shigenobu S."/>
            <person name="Kawaguchi M."/>
        </authorList>
    </citation>
    <scope>NUCLEOTIDE SEQUENCE</scope>
    <source>
        <strain evidence="1">HR1</strain>
    </source>
</reference>
<evidence type="ECO:0000313" key="2">
    <source>
        <dbReference type="Proteomes" id="UP000615446"/>
    </source>
</evidence>
<accession>A0A8H3QES2</accession>
<evidence type="ECO:0000313" key="1">
    <source>
        <dbReference type="EMBL" id="GES77013.1"/>
    </source>
</evidence>
<organism evidence="1 2">
    <name type="scientific">Rhizophagus clarus</name>
    <dbReference type="NCBI Taxonomy" id="94130"/>
    <lineage>
        <taxon>Eukaryota</taxon>
        <taxon>Fungi</taxon>
        <taxon>Fungi incertae sedis</taxon>
        <taxon>Mucoromycota</taxon>
        <taxon>Glomeromycotina</taxon>
        <taxon>Glomeromycetes</taxon>
        <taxon>Glomerales</taxon>
        <taxon>Glomeraceae</taxon>
        <taxon>Rhizophagus</taxon>
    </lineage>
</organism>
<proteinExistence type="predicted"/>
<protein>
    <submittedName>
        <fullName evidence="1">Uncharacterized protein</fullName>
    </submittedName>
</protein>
<comment type="caution">
    <text evidence="1">The sequence shown here is derived from an EMBL/GenBank/DDBJ whole genome shotgun (WGS) entry which is preliminary data.</text>
</comment>
<sequence>MLRPILEKSDKLYFRIKGREMMFAARISFFIADMLEADDITATYKSARCKMPWYTCMVLREDLNKMDLECAIPRTHENMQQVIRNNQEKDYSVHSTENAFWKFSNLNIYEACVPDRIHHIDLGLFKYQFEFMQEILKDVRGLDLLKVFNDRLHQIPQFPGLKLVSKVSHLKVVTTADYRHIMKVALFAVDNIFEE</sequence>
<dbReference type="Pfam" id="PF18759">
    <property type="entry name" value="Plavaka"/>
    <property type="match status" value="1"/>
</dbReference>
<dbReference type="AlphaFoldDB" id="A0A8H3QES2"/>
<name>A0A8H3QES2_9GLOM</name>